<accession>A0A917J4S1</accession>
<evidence type="ECO:0000256" key="1">
    <source>
        <dbReference type="SAM" id="Phobius"/>
    </source>
</evidence>
<keyword evidence="1" id="KW-0472">Membrane</keyword>
<protein>
    <recommendedName>
        <fullName evidence="5">Oxygen tolerance</fullName>
    </recommendedName>
</protein>
<gene>
    <name evidence="3" type="ORF">GCM10011379_51880</name>
</gene>
<dbReference type="Proteomes" id="UP000627292">
    <property type="component" value="Unassembled WGS sequence"/>
</dbReference>
<name>A0A917J4S1_9BACT</name>
<sequence length="592" mass="66079">MKLRRLLYFNLLLLLSAVNTSGQVSFSIQTSSPEIYKNDVLQVAYVVTNVEDISNFVPPVFKSWNVAAGPMESQETSVINGKSTSKRSFVYMLVPQKTGMVALPGASLTANNHTLVCKPVTINVLNKNNPVPGQMAPPPPSTLQSLFDPQEGGGSDEHFGKIPELREHEDASEKIKELSFIKVTSSKSSCYVGEPVLLTYKLYRATRSRAVIERQPAFTGCSVKEITFDEQSTVEQYQGHRYIVNIIRKVQLQPLQSGTLKLNSATVLNEITFLLPHKKYNEEKFKALIQNKPGSIEVMPLPKQHKPEDFSGVTGSFTIKAKAKENNIPAQENNSLLLTISGKGNLTDIKPPAVKWPDSTEHFEAVTEDNINQTLFPTEGTRTFAYHFVANKEGEVIIPPIRFSYFNVEKEKYETLTTESVRFQFTKPSGKKHYAVKEDGGSFRYGWVVLLALIAGGLGWYYYKQHTAAMAAAKAKTPATPPAPAAPQPTVNFMIAFEMLLQIEDHHLFFNKSKEILEQAISTKTNTWQVPFGVLLQALVHHSEYGHMAEACKQLHEECDVAMYSPGMDSSDRTLVLDKMKQLLQQFNLLPA</sequence>
<evidence type="ECO:0000313" key="4">
    <source>
        <dbReference type="Proteomes" id="UP000627292"/>
    </source>
</evidence>
<feature type="signal peptide" evidence="2">
    <location>
        <begin position="1"/>
        <end position="22"/>
    </location>
</feature>
<dbReference type="AlphaFoldDB" id="A0A917J4S1"/>
<dbReference type="EMBL" id="BMIB01000006">
    <property type="protein sequence ID" value="GGH80668.1"/>
    <property type="molecule type" value="Genomic_DNA"/>
</dbReference>
<reference evidence="3" key="2">
    <citation type="submission" date="2020-09" db="EMBL/GenBank/DDBJ databases">
        <authorList>
            <person name="Sun Q."/>
            <person name="Zhou Y."/>
        </authorList>
    </citation>
    <scope>NUCLEOTIDE SEQUENCE</scope>
    <source>
        <strain evidence="3">CGMCC 1.15290</strain>
    </source>
</reference>
<dbReference type="InterPro" id="IPR025738">
    <property type="entry name" value="BatD"/>
</dbReference>
<organism evidence="3 4">
    <name type="scientific">Filimonas zeae</name>
    <dbReference type="NCBI Taxonomy" id="1737353"/>
    <lineage>
        <taxon>Bacteria</taxon>
        <taxon>Pseudomonadati</taxon>
        <taxon>Bacteroidota</taxon>
        <taxon>Chitinophagia</taxon>
        <taxon>Chitinophagales</taxon>
        <taxon>Chitinophagaceae</taxon>
        <taxon>Filimonas</taxon>
    </lineage>
</organism>
<feature type="chain" id="PRO_5036978113" description="Oxygen tolerance" evidence="2">
    <location>
        <begin position="23"/>
        <end position="592"/>
    </location>
</feature>
<reference evidence="3" key="1">
    <citation type="journal article" date="2014" name="Int. J. Syst. Evol. Microbiol.">
        <title>Complete genome sequence of Corynebacterium casei LMG S-19264T (=DSM 44701T), isolated from a smear-ripened cheese.</title>
        <authorList>
            <consortium name="US DOE Joint Genome Institute (JGI-PGF)"/>
            <person name="Walter F."/>
            <person name="Albersmeier A."/>
            <person name="Kalinowski J."/>
            <person name="Ruckert C."/>
        </authorList>
    </citation>
    <scope>NUCLEOTIDE SEQUENCE</scope>
    <source>
        <strain evidence="3">CGMCC 1.15290</strain>
    </source>
</reference>
<comment type="caution">
    <text evidence="3">The sequence shown here is derived from an EMBL/GenBank/DDBJ whole genome shotgun (WGS) entry which is preliminary data.</text>
</comment>
<dbReference type="Pfam" id="PF13584">
    <property type="entry name" value="BatD"/>
    <property type="match status" value="2"/>
</dbReference>
<keyword evidence="2" id="KW-0732">Signal</keyword>
<feature type="transmembrane region" description="Helical" evidence="1">
    <location>
        <begin position="445"/>
        <end position="463"/>
    </location>
</feature>
<evidence type="ECO:0008006" key="5">
    <source>
        <dbReference type="Google" id="ProtNLM"/>
    </source>
</evidence>
<keyword evidence="1" id="KW-1133">Transmembrane helix</keyword>
<keyword evidence="1" id="KW-0812">Transmembrane</keyword>
<evidence type="ECO:0000313" key="3">
    <source>
        <dbReference type="EMBL" id="GGH80668.1"/>
    </source>
</evidence>
<proteinExistence type="predicted"/>
<keyword evidence="4" id="KW-1185">Reference proteome</keyword>
<evidence type="ECO:0000256" key="2">
    <source>
        <dbReference type="SAM" id="SignalP"/>
    </source>
</evidence>
<dbReference type="PANTHER" id="PTHR40940:SF2">
    <property type="entry name" value="BATD"/>
    <property type="match status" value="1"/>
</dbReference>
<dbReference type="PANTHER" id="PTHR40940">
    <property type="entry name" value="PROTEIN BATD-RELATED"/>
    <property type="match status" value="1"/>
</dbReference>
<dbReference type="RefSeq" id="WP_188958091.1">
    <property type="nucleotide sequence ID" value="NZ_BMIB01000006.1"/>
</dbReference>